<sequence>MERVGVVLDFFNFQNAVSKSGAELNYEKFLEYLGSLEEGRKLVDAYAYFNLNYTTENTERLLIEDIEKSGFLIKKKINYSKEEEEYNFYQTEMIIDILKFVSELKIDILVFGSKDSIFYPLLKTLRDKGVRVELISVENFENERLKGISQGVISINEFIEENTEEINNINNLENEEVL</sequence>
<dbReference type="RefSeq" id="WP_320314373.1">
    <property type="nucleotide sequence ID" value="NZ_JAVIKH010000018.1"/>
</dbReference>
<dbReference type="Proteomes" id="UP001279681">
    <property type="component" value="Unassembled WGS sequence"/>
</dbReference>
<dbReference type="PANTHER" id="PTHR35458">
    <property type="entry name" value="SLR0755 PROTEIN"/>
    <property type="match status" value="1"/>
</dbReference>
<dbReference type="Gene3D" id="3.40.50.1010">
    <property type="entry name" value="5'-nuclease"/>
    <property type="match status" value="1"/>
</dbReference>
<proteinExistence type="predicted"/>
<feature type="domain" description="NYN" evidence="1">
    <location>
        <begin position="3"/>
        <end position="150"/>
    </location>
</feature>
<dbReference type="InterPro" id="IPR021139">
    <property type="entry name" value="NYN"/>
</dbReference>
<organism evidence="2 3">
    <name type="scientific">Candidatus Cetobacterium colombiensis</name>
    <dbReference type="NCBI Taxonomy" id="3073100"/>
    <lineage>
        <taxon>Bacteria</taxon>
        <taxon>Fusobacteriati</taxon>
        <taxon>Fusobacteriota</taxon>
        <taxon>Fusobacteriia</taxon>
        <taxon>Fusobacteriales</taxon>
        <taxon>Fusobacteriaceae</taxon>
        <taxon>Cetobacterium</taxon>
    </lineage>
</organism>
<name>A0ABU4WBW7_9FUSO</name>
<evidence type="ECO:0000313" key="3">
    <source>
        <dbReference type="Proteomes" id="UP001279681"/>
    </source>
</evidence>
<evidence type="ECO:0000259" key="1">
    <source>
        <dbReference type="Pfam" id="PF01936"/>
    </source>
</evidence>
<protein>
    <submittedName>
        <fullName evidence="2">NYN domain-containing protein</fullName>
    </submittedName>
</protein>
<dbReference type="PANTHER" id="PTHR35458:SF8">
    <property type="entry name" value="SLR0650 PROTEIN"/>
    <property type="match status" value="1"/>
</dbReference>
<comment type="caution">
    <text evidence="2">The sequence shown here is derived from an EMBL/GenBank/DDBJ whole genome shotgun (WGS) entry which is preliminary data.</text>
</comment>
<reference evidence="3" key="1">
    <citation type="submission" date="2023-07" db="EMBL/GenBank/DDBJ databases">
        <authorList>
            <person name="Colorado M.A."/>
            <person name="Villamil L.M."/>
            <person name="Melo J.F."/>
            <person name="Rodriguez J.A."/>
            <person name="Ruiz R.Y."/>
        </authorList>
    </citation>
    <scope>NUCLEOTIDE SEQUENCE [LARGE SCALE GENOMIC DNA]</scope>
    <source>
        <strain evidence="3">C33</strain>
    </source>
</reference>
<evidence type="ECO:0000313" key="2">
    <source>
        <dbReference type="EMBL" id="MDX8337019.1"/>
    </source>
</evidence>
<keyword evidence="3" id="KW-1185">Reference proteome</keyword>
<dbReference type="EMBL" id="JAVIKH010000018">
    <property type="protein sequence ID" value="MDX8337019.1"/>
    <property type="molecule type" value="Genomic_DNA"/>
</dbReference>
<dbReference type="InterPro" id="IPR047140">
    <property type="entry name" value="LabA"/>
</dbReference>
<dbReference type="Pfam" id="PF01936">
    <property type="entry name" value="NYN"/>
    <property type="match status" value="1"/>
</dbReference>
<accession>A0ABU4WBW7</accession>
<gene>
    <name evidence="2" type="ORF">RFV38_11005</name>
</gene>